<proteinExistence type="predicted"/>
<dbReference type="GeneID" id="70295780"/>
<reference evidence="1" key="1">
    <citation type="journal article" date="2021" name="IMA Fungus">
        <title>Genomic characterization of three marine fungi, including Emericellopsis atlantica sp. nov. with signatures of a generalist lifestyle and marine biomass degradation.</title>
        <authorList>
            <person name="Hagestad O.C."/>
            <person name="Hou L."/>
            <person name="Andersen J.H."/>
            <person name="Hansen E.H."/>
            <person name="Altermark B."/>
            <person name="Li C."/>
            <person name="Kuhnert E."/>
            <person name="Cox R.J."/>
            <person name="Crous P.W."/>
            <person name="Spatafora J.W."/>
            <person name="Lail K."/>
            <person name="Amirebrahimi M."/>
            <person name="Lipzen A."/>
            <person name="Pangilinan J."/>
            <person name="Andreopoulos W."/>
            <person name="Hayes R.D."/>
            <person name="Ng V."/>
            <person name="Grigoriev I.V."/>
            <person name="Jackson S.A."/>
            <person name="Sutton T.D.S."/>
            <person name="Dobson A.D.W."/>
            <person name="Rama T."/>
        </authorList>
    </citation>
    <scope>NUCLEOTIDE SEQUENCE</scope>
    <source>
        <strain evidence="1">TS7</strain>
    </source>
</reference>
<protein>
    <recommendedName>
        <fullName evidence="3">VOC domain-containing protein</fullName>
    </recommendedName>
</protein>
<keyword evidence="2" id="KW-1185">Reference proteome</keyword>
<sequence>MDPLREVVQSTGPEEMNFWQHHFAVHPHYDPLAACHRVMPCLNVEDRERTARFYIHYMRLPAPLILTCGSVRILFSERFPPLTVPASVMIGLSPVDLELYYYTLCFEGIVRFHVHMTTSEVMGMRMFSVFDPDNNLLTFFNLLPGHTQTGRHC</sequence>
<dbReference type="RefSeq" id="XP_046119578.1">
    <property type="nucleotide sequence ID" value="XM_046264877.1"/>
</dbReference>
<name>A0A9P7ZP20_9HYPO</name>
<organism evidence="1 2">
    <name type="scientific">Emericellopsis atlantica</name>
    <dbReference type="NCBI Taxonomy" id="2614577"/>
    <lineage>
        <taxon>Eukaryota</taxon>
        <taxon>Fungi</taxon>
        <taxon>Dikarya</taxon>
        <taxon>Ascomycota</taxon>
        <taxon>Pezizomycotina</taxon>
        <taxon>Sordariomycetes</taxon>
        <taxon>Hypocreomycetidae</taxon>
        <taxon>Hypocreales</taxon>
        <taxon>Bionectriaceae</taxon>
        <taxon>Emericellopsis</taxon>
    </lineage>
</organism>
<comment type="caution">
    <text evidence="1">The sequence shown here is derived from an EMBL/GenBank/DDBJ whole genome shotgun (WGS) entry which is preliminary data.</text>
</comment>
<dbReference type="InterPro" id="IPR029068">
    <property type="entry name" value="Glyas_Bleomycin-R_OHBP_Dase"/>
</dbReference>
<accession>A0A9P7ZP20</accession>
<evidence type="ECO:0000313" key="2">
    <source>
        <dbReference type="Proteomes" id="UP000887229"/>
    </source>
</evidence>
<evidence type="ECO:0000313" key="1">
    <source>
        <dbReference type="EMBL" id="KAG9255654.1"/>
    </source>
</evidence>
<evidence type="ECO:0008006" key="3">
    <source>
        <dbReference type="Google" id="ProtNLM"/>
    </source>
</evidence>
<dbReference type="Gene3D" id="3.10.180.10">
    <property type="entry name" value="2,3-Dihydroxybiphenyl 1,2-Dioxygenase, domain 1"/>
    <property type="match status" value="1"/>
</dbReference>
<dbReference type="SUPFAM" id="SSF54593">
    <property type="entry name" value="Glyoxalase/Bleomycin resistance protein/Dihydroxybiphenyl dioxygenase"/>
    <property type="match status" value="1"/>
</dbReference>
<dbReference type="EMBL" id="MU251250">
    <property type="protein sequence ID" value="KAG9255654.1"/>
    <property type="molecule type" value="Genomic_DNA"/>
</dbReference>
<dbReference type="AlphaFoldDB" id="A0A9P7ZP20"/>
<gene>
    <name evidence="1" type="ORF">F5Z01DRAFT_672958</name>
</gene>
<dbReference type="Proteomes" id="UP000887229">
    <property type="component" value="Unassembled WGS sequence"/>
</dbReference>